<dbReference type="Pfam" id="PF25917">
    <property type="entry name" value="BSH_RND"/>
    <property type="match status" value="1"/>
</dbReference>
<dbReference type="PANTHER" id="PTHR30469">
    <property type="entry name" value="MULTIDRUG RESISTANCE PROTEIN MDTA"/>
    <property type="match status" value="1"/>
</dbReference>
<keyword evidence="2" id="KW-0175">Coiled coil</keyword>
<evidence type="ECO:0000256" key="1">
    <source>
        <dbReference type="ARBA" id="ARBA00009477"/>
    </source>
</evidence>
<feature type="coiled-coil region" evidence="2">
    <location>
        <begin position="158"/>
        <end position="190"/>
    </location>
</feature>
<dbReference type="GO" id="GO:0015562">
    <property type="term" value="F:efflux transmembrane transporter activity"/>
    <property type="evidence" value="ECO:0007669"/>
    <property type="project" value="TreeGrafter"/>
</dbReference>
<dbReference type="Pfam" id="PF25954">
    <property type="entry name" value="Beta-barrel_RND_2"/>
    <property type="match status" value="1"/>
</dbReference>
<comment type="similarity">
    <text evidence="1">Belongs to the membrane fusion protein (MFP) (TC 8.A.1) family.</text>
</comment>
<keyword evidence="3" id="KW-1133">Transmembrane helix</keyword>
<feature type="domain" description="YknX-like C-terminal permuted SH3-like" evidence="6">
    <location>
        <begin position="348"/>
        <end position="409"/>
    </location>
</feature>
<dbReference type="Gene3D" id="1.10.287.470">
    <property type="entry name" value="Helix hairpin bin"/>
    <property type="match status" value="1"/>
</dbReference>
<dbReference type="Pfam" id="PF25989">
    <property type="entry name" value="YknX_C"/>
    <property type="match status" value="1"/>
</dbReference>
<dbReference type="Gene3D" id="2.40.30.170">
    <property type="match status" value="1"/>
</dbReference>
<evidence type="ECO:0000259" key="6">
    <source>
        <dbReference type="Pfam" id="PF25989"/>
    </source>
</evidence>
<dbReference type="STRING" id="74348.SAMN04488523_105238"/>
<dbReference type="EMBL" id="FOMW01000005">
    <property type="protein sequence ID" value="SFE18107.1"/>
    <property type="molecule type" value="Genomic_DNA"/>
</dbReference>
<keyword evidence="3" id="KW-0472">Membrane</keyword>
<name>A0A1I1YEU5_9RHOB</name>
<dbReference type="GO" id="GO:1990281">
    <property type="term" value="C:efflux pump complex"/>
    <property type="evidence" value="ECO:0007669"/>
    <property type="project" value="TreeGrafter"/>
</dbReference>
<evidence type="ECO:0000259" key="5">
    <source>
        <dbReference type="Pfam" id="PF25954"/>
    </source>
</evidence>
<organism evidence="7 8">
    <name type="scientific">Sulfitobacter brevis</name>
    <dbReference type="NCBI Taxonomy" id="74348"/>
    <lineage>
        <taxon>Bacteria</taxon>
        <taxon>Pseudomonadati</taxon>
        <taxon>Pseudomonadota</taxon>
        <taxon>Alphaproteobacteria</taxon>
        <taxon>Rhodobacterales</taxon>
        <taxon>Roseobacteraceae</taxon>
        <taxon>Sulfitobacter</taxon>
    </lineage>
</organism>
<evidence type="ECO:0000313" key="7">
    <source>
        <dbReference type="EMBL" id="SFE18107.1"/>
    </source>
</evidence>
<protein>
    <submittedName>
        <fullName evidence="7">RND family efflux transporter, MFP subunit</fullName>
    </submittedName>
</protein>
<dbReference type="Gene3D" id="2.40.50.100">
    <property type="match status" value="1"/>
</dbReference>
<dbReference type="AlphaFoldDB" id="A0A1I1YEU5"/>
<dbReference type="InterPro" id="IPR058792">
    <property type="entry name" value="Beta-barrel_RND_2"/>
</dbReference>
<evidence type="ECO:0000313" key="8">
    <source>
        <dbReference type="Proteomes" id="UP000198977"/>
    </source>
</evidence>
<dbReference type="SUPFAM" id="SSF111369">
    <property type="entry name" value="HlyD-like secretion proteins"/>
    <property type="match status" value="1"/>
</dbReference>
<keyword evidence="8" id="KW-1185">Reference proteome</keyword>
<evidence type="ECO:0000259" key="4">
    <source>
        <dbReference type="Pfam" id="PF25917"/>
    </source>
</evidence>
<evidence type="ECO:0000256" key="2">
    <source>
        <dbReference type="SAM" id="Coils"/>
    </source>
</evidence>
<proteinExistence type="inferred from homology"/>
<sequence length="429" mass="45884">MGFVGESLSKRMPLDQFWRAIPAALLDDGLVAPPTKVRFVKALQQIFVLILVLAAGLYVWIAYVPAAQPLLARLGLLDLLGIEFQAAVADAPSGRPRGAGGPVQVVTVLAGTQSLADRVTAIGDGRALRSVTVRSNAVGVITELTLPAGSTVKAGTVIARLQDEAEQIALEQAQIRLEDARTEQERITRLEKTGTVTEVRLREADVALRSAELGVRQAEFDFSQRKIVAPISGWVGIVDFEVGDRVNAQDVLATITDRSDIVIEFRVPERVVGKMKVGQPITAMPLGLRDLQITGEISAIDSIVDRASRTMLVQGRVANTDDLLRAGMAFSVIMTFAGETLLSIAPLAVQWSSDGPYVWAVRDGKAVQVAVEIAQRNSDSVLVRSEHLQANEQVVTEGVQTLREGAEVAPVSADGAATDFSGPSRKATL</sequence>
<feature type="domain" description="CusB-like beta-barrel" evidence="5">
    <location>
        <begin position="263"/>
        <end position="334"/>
    </location>
</feature>
<dbReference type="Gene3D" id="2.40.420.20">
    <property type="match status" value="1"/>
</dbReference>
<dbReference type="InterPro" id="IPR058625">
    <property type="entry name" value="MdtA-like_BSH"/>
</dbReference>
<gene>
    <name evidence="7" type="ORF">SAMN04488523_105238</name>
</gene>
<dbReference type="InterPro" id="IPR058637">
    <property type="entry name" value="YknX-like_C"/>
</dbReference>
<dbReference type="InterPro" id="IPR006143">
    <property type="entry name" value="RND_pump_MFP"/>
</dbReference>
<evidence type="ECO:0000256" key="3">
    <source>
        <dbReference type="SAM" id="Phobius"/>
    </source>
</evidence>
<dbReference type="NCBIfam" id="TIGR01730">
    <property type="entry name" value="RND_mfp"/>
    <property type="match status" value="1"/>
</dbReference>
<dbReference type="Proteomes" id="UP000198977">
    <property type="component" value="Unassembled WGS sequence"/>
</dbReference>
<accession>A0A1I1YEU5</accession>
<dbReference type="PANTHER" id="PTHR30469:SF36">
    <property type="entry name" value="BLL3903 PROTEIN"/>
    <property type="match status" value="1"/>
</dbReference>
<keyword evidence="3" id="KW-0812">Transmembrane</keyword>
<feature type="domain" description="Multidrug resistance protein MdtA-like barrel-sandwich hybrid" evidence="4">
    <location>
        <begin position="129"/>
        <end position="256"/>
    </location>
</feature>
<reference evidence="7 8" key="1">
    <citation type="submission" date="2016-10" db="EMBL/GenBank/DDBJ databases">
        <authorList>
            <person name="de Groot N.N."/>
        </authorList>
    </citation>
    <scope>NUCLEOTIDE SEQUENCE [LARGE SCALE GENOMIC DNA]</scope>
    <source>
        <strain evidence="7 8">DSM 11443</strain>
    </source>
</reference>
<feature type="transmembrane region" description="Helical" evidence="3">
    <location>
        <begin position="46"/>
        <end position="63"/>
    </location>
</feature>